<protein>
    <submittedName>
        <fullName evidence="1">Uncharacterized protein</fullName>
    </submittedName>
</protein>
<dbReference type="EMBL" id="JAIWYP010000008">
    <property type="protein sequence ID" value="KAH3787658.1"/>
    <property type="molecule type" value="Genomic_DNA"/>
</dbReference>
<reference evidence="1" key="1">
    <citation type="journal article" date="2019" name="bioRxiv">
        <title>The Genome of the Zebra Mussel, Dreissena polymorpha: A Resource for Invasive Species Research.</title>
        <authorList>
            <person name="McCartney M.A."/>
            <person name="Auch B."/>
            <person name="Kono T."/>
            <person name="Mallez S."/>
            <person name="Zhang Y."/>
            <person name="Obille A."/>
            <person name="Becker A."/>
            <person name="Abrahante J.E."/>
            <person name="Garbe J."/>
            <person name="Badalamenti J.P."/>
            <person name="Herman A."/>
            <person name="Mangelson H."/>
            <person name="Liachko I."/>
            <person name="Sullivan S."/>
            <person name="Sone E.D."/>
            <person name="Koren S."/>
            <person name="Silverstein K.A.T."/>
            <person name="Beckman K.B."/>
            <person name="Gohl D.M."/>
        </authorList>
    </citation>
    <scope>NUCLEOTIDE SEQUENCE</scope>
    <source>
        <strain evidence="1">Duluth1</strain>
        <tissue evidence="1">Whole animal</tissue>
    </source>
</reference>
<organism evidence="1 2">
    <name type="scientific">Dreissena polymorpha</name>
    <name type="common">Zebra mussel</name>
    <name type="synonym">Mytilus polymorpha</name>
    <dbReference type="NCBI Taxonomy" id="45954"/>
    <lineage>
        <taxon>Eukaryota</taxon>
        <taxon>Metazoa</taxon>
        <taxon>Spiralia</taxon>
        <taxon>Lophotrochozoa</taxon>
        <taxon>Mollusca</taxon>
        <taxon>Bivalvia</taxon>
        <taxon>Autobranchia</taxon>
        <taxon>Heteroconchia</taxon>
        <taxon>Euheterodonta</taxon>
        <taxon>Imparidentia</taxon>
        <taxon>Neoheterodontei</taxon>
        <taxon>Myida</taxon>
        <taxon>Dreissenoidea</taxon>
        <taxon>Dreissenidae</taxon>
        <taxon>Dreissena</taxon>
    </lineage>
</organism>
<gene>
    <name evidence="1" type="ORF">DPMN_165785</name>
</gene>
<comment type="caution">
    <text evidence="1">The sequence shown here is derived from an EMBL/GenBank/DDBJ whole genome shotgun (WGS) entry which is preliminary data.</text>
</comment>
<name>A0A9D4EXG0_DREPO</name>
<keyword evidence="2" id="KW-1185">Reference proteome</keyword>
<sequence length="59" mass="6885">MTRPVKMLRKRAGMCRLMIFKGEQVILDDWEIYDQTTRVGCECEINKNSLYAMFIPSGP</sequence>
<reference evidence="1" key="2">
    <citation type="submission" date="2020-11" db="EMBL/GenBank/DDBJ databases">
        <authorList>
            <person name="McCartney M.A."/>
            <person name="Auch B."/>
            <person name="Kono T."/>
            <person name="Mallez S."/>
            <person name="Becker A."/>
            <person name="Gohl D.M."/>
            <person name="Silverstein K.A.T."/>
            <person name="Koren S."/>
            <person name="Bechman K.B."/>
            <person name="Herman A."/>
            <person name="Abrahante J.E."/>
            <person name="Garbe J."/>
        </authorList>
    </citation>
    <scope>NUCLEOTIDE SEQUENCE</scope>
    <source>
        <strain evidence="1">Duluth1</strain>
        <tissue evidence="1">Whole animal</tissue>
    </source>
</reference>
<proteinExistence type="predicted"/>
<dbReference type="AlphaFoldDB" id="A0A9D4EXG0"/>
<evidence type="ECO:0000313" key="2">
    <source>
        <dbReference type="Proteomes" id="UP000828390"/>
    </source>
</evidence>
<dbReference type="Proteomes" id="UP000828390">
    <property type="component" value="Unassembled WGS sequence"/>
</dbReference>
<evidence type="ECO:0000313" key="1">
    <source>
        <dbReference type="EMBL" id="KAH3787658.1"/>
    </source>
</evidence>
<accession>A0A9D4EXG0</accession>